<keyword evidence="5 7" id="KW-1133">Transmembrane helix</keyword>
<feature type="transmembrane region" description="Helical" evidence="7">
    <location>
        <begin position="146"/>
        <end position="169"/>
    </location>
</feature>
<dbReference type="GO" id="GO:0005524">
    <property type="term" value="F:ATP binding"/>
    <property type="evidence" value="ECO:0007669"/>
    <property type="project" value="UniProtKB-KW"/>
</dbReference>
<comment type="subcellular location">
    <subcellularLocation>
        <location evidence="1">Cell membrane</location>
        <topology evidence="1">Multi-pass membrane protein</topology>
    </subcellularLocation>
</comment>
<dbReference type="InterPro" id="IPR036640">
    <property type="entry name" value="ABC1_TM_sf"/>
</dbReference>
<dbReference type="Gene3D" id="1.20.1560.10">
    <property type="entry name" value="ABC transporter type 1, transmembrane domain"/>
    <property type="match status" value="1"/>
</dbReference>
<keyword evidence="4 9" id="KW-0067">ATP-binding</keyword>
<dbReference type="GO" id="GO:0005886">
    <property type="term" value="C:plasma membrane"/>
    <property type="evidence" value="ECO:0007669"/>
    <property type="project" value="UniProtKB-SubCell"/>
</dbReference>
<dbReference type="InterPro" id="IPR003593">
    <property type="entry name" value="AAA+_ATPase"/>
</dbReference>
<dbReference type="InterPro" id="IPR027417">
    <property type="entry name" value="P-loop_NTPase"/>
</dbReference>
<proteinExistence type="predicted"/>
<comment type="caution">
    <text evidence="9">The sequence shown here is derived from an EMBL/GenBank/DDBJ whole genome shotgun (WGS) entry which is preliminary data.</text>
</comment>
<dbReference type="PROSITE" id="PS50893">
    <property type="entry name" value="ABC_TRANSPORTER_2"/>
    <property type="match status" value="1"/>
</dbReference>
<dbReference type="EMBL" id="JADBEM010000001">
    <property type="protein sequence ID" value="MBE1609976.1"/>
    <property type="molecule type" value="Genomic_DNA"/>
</dbReference>
<gene>
    <name evidence="9" type="ORF">HEB94_006824</name>
</gene>
<keyword evidence="2 7" id="KW-0812">Transmembrane</keyword>
<dbReference type="SMART" id="SM00382">
    <property type="entry name" value="AAA"/>
    <property type="match status" value="1"/>
</dbReference>
<dbReference type="AlphaFoldDB" id="A0A927RM98"/>
<organism evidence="9 10">
    <name type="scientific">Actinopolymorpha pittospori</name>
    <dbReference type="NCBI Taxonomy" id="648752"/>
    <lineage>
        <taxon>Bacteria</taxon>
        <taxon>Bacillati</taxon>
        <taxon>Actinomycetota</taxon>
        <taxon>Actinomycetes</taxon>
        <taxon>Propionibacteriales</taxon>
        <taxon>Actinopolymorphaceae</taxon>
        <taxon>Actinopolymorpha</taxon>
    </lineage>
</organism>
<keyword evidence="6 7" id="KW-0472">Membrane</keyword>
<feature type="transmembrane region" description="Helical" evidence="7">
    <location>
        <begin position="262"/>
        <end position="283"/>
    </location>
</feature>
<evidence type="ECO:0000256" key="5">
    <source>
        <dbReference type="ARBA" id="ARBA00022989"/>
    </source>
</evidence>
<sequence>MPETDTMYGPAPSRLLPLRLWLAAGFGPSPKLTCVQLVLTAIRALAPLVTLVGVKLVIDAVIGGDTAGLVSMQVGAGLLIGGFALTVLASPVLDPIEATVNDRGQVYIHRELMSLVSGIPGVAHHENPTLADRVAYLRSRIGDMGLISTGLVATMVTVLEVVATFGLLASVRQEFLVLPVLGLLRVWSGTVAGRWEQDARQRVAVHRRMRASLKSIATAPRHGVEVRTSGLSELLPDHHRSLLATERKEMVEASSRGLVVELAARLAFGLGYGAAIVYIVLLVRNGLAPSGDIALIVLLAARVDQTAGTVAGHVRGTARTWRDFKAYAELVTYAKQNLERATGGEPPVVLRTGITLAGVGFKYPQAEAPALRDVDLHLPAGSSVALVGENGAGKSTLVKLLLRLYEPTTGSIRVDTAELADIDADMWRTRTSAGFQDFDRFEFRASDTVGVGDLPRRGDVGAIRQALRRGDATDVVAHLEAGLDTQLGAAWTGGVDLSVGQWQRLALARSFMRPTPLLLVLDEPTAALDAEAEHTLFERFARASEAAREVGGVTVLVSHRFSTVRMADLIVVLDKGRIVEVGDHNQLMAATGLYAELFTLQARAYT</sequence>
<dbReference type="SUPFAM" id="SSF90123">
    <property type="entry name" value="ABC transporter transmembrane region"/>
    <property type="match status" value="1"/>
</dbReference>
<accession>A0A927RM98</accession>
<keyword evidence="3" id="KW-0547">Nucleotide-binding</keyword>
<evidence type="ECO:0000256" key="1">
    <source>
        <dbReference type="ARBA" id="ARBA00004651"/>
    </source>
</evidence>
<dbReference type="GO" id="GO:0034040">
    <property type="term" value="F:ATPase-coupled lipid transmembrane transporter activity"/>
    <property type="evidence" value="ECO:0007669"/>
    <property type="project" value="TreeGrafter"/>
</dbReference>
<dbReference type="PROSITE" id="PS00211">
    <property type="entry name" value="ABC_TRANSPORTER_1"/>
    <property type="match status" value="1"/>
</dbReference>
<dbReference type="Proteomes" id="UP000638648">
    <property type="component" value="Unassembled WGS sequence"/>
</dbReference>
<evidence type="ECO:0000256" key="6">
    <source>
        <dbReference type="ARBA" id="ARBA00023136"/>
    </source>
</evidence>
<protein>
    <submittedName>
        <fullName evidence="9">ATP-binding cassette subfamily B protein</fullName>
    </submittedName>
</protein>
<dbReference type="InterPro" id="IPR003439">
    <property type="entry name" value="ABC_transporter-like_ATP-bd"/>
</dbReference>
<dbReference type="Pfam" id="PF00005">
    <property type="entry name" value="ABC_tran"/>
    <property type="match status" value="1"/>
</dbReference>
<feature type="transmembrane region" description="Helical" evidence="7">
    <location>
        <begin position="70"/>
        <end position="93"/>
    </location>
</feature>
<name>A0A927RM98_9ACTN</name>
<feature type="transmembrane region" description="Helical" evidence="7">
    <location>
        <begin position="37"/>
        <end position="58"/>
    </location>
</feature>
<evidence type="ECO:0000259" key="8">
    <source>
        <dbReference type="PROSITE" id="PS50893"/>
    </source>
</evidence>
<dbReference type="PANTHER" id="PTHR24221">
    <property type="entry name" value="ATP-BINDING CASSETTE SUB-FAMILY B"/>
    <property type="match status" value="1"/>
</dbReference>
<dbReference type="PANTHER" id="PTHR24221:SF646">
    <property type="entry name" value="HAEMOLYSIN SECRETION ATP-BINDING PROTEIN"/>
    <property type="match status" value="1"/>
</dbReference>
<dbReference type="SUPFAM" id="SSF52540">
    <property type="entry name" value="P-loop containing nucleoside triphosphate hydrolases"/>
    <property type="match status" value="1"/>
</dbReference>
<dbReference type="RefSeq" id="WP_192753433.1">
    <property type="nucleotide sequence ID" value="NZ_JADBEM010000001.1"/>
</dbReference>
<evidence type="ECO:0000313" key="9">
    <source>
        <dbReference type="EMBL" id="MBE1609976.1"/>
    </source>
</evidence>
<evidence type="ECO:0000256" key="7">
    <source>
        <dbReference type="SAM" id="Phobius"/>
    </source>
</evidence>
<evidence type="ECO:0000313" key="10">
    <source>
        <dbReference type="Proteomes" id="UP000638648"/>
    </source>
</evidence>
<dbReference type="InterPro" id="IPR017871">
    <property type="entry name" value="ABC_transporter-like_CS"/>
</dbReference>
<evidence type="ECO:0000256" key="2">
    <source>
        <dbReference type="ARBA" id="ARBA00022692"/>
    </source>
</evidence>
<dbReference type="GO" id="GO:0016887">
    <property type="term" value="F:ATP hydrolysis activity"/>
    <property type="evidence" value="ECO:0007669"/>
    <property type="project" value="InterPro"/>
</dbReference>
<keyword evidence="10" id="KW-1185">Reference proteome</keyword>
<evidence type="ECO:0000256" key="4">
    <source>
        <dbReference type="ARBA" id="ARBA00022840"/>
    </source>
</evidence>
<dbReference type="InterPro" id="IPR039421">
    <property type="entry name" value="Type_1_exporter"/>
</dbReference>
<evidence type="ECO:0000256" key="3">
    <source>
        <dbReference type="ARBA" id="ARBA00022741"/>
    </source>
</evidence>
<feature type="domain" description="ABC transporter" evidence="8">
    <location>
        <begin position="354"/>
        <end position="600"/>
    </location>
</feature>
<reference evidence="9" key="1">
    <citation type="submission" date="2020-10" db="EMBL/GenBank/DDBJ databases">
        <title>Sequencing the genomes of 1000 actinobacteria strains.</title>
        <authorList>
            <person name="Klenk H.-P."/>
        </authorList>
    </citation>
    <scope>NUCLEOTIDE SEQUENCE</scope>
    <source>
        <strain evidence="9">DSM 45354</strain>
    </source>
</reference>
<dbReference type="Gene3D" id="3.40.50.300">
    <property type="entry name" value="P-loop containing nucleotide triphosphate hydrolases"/>
    <property type="match status" value="1"/>
</dbReference>